<dbReference type="InterPro" id="IPR049152">
    <property type="entry name" value="EFR3-like_ARM"/>
</dbReference>
<dbReference type="InterPro" id="IPR055296">
    <property type="entry name" value="SRL2-like"/>
</dbReference>
<dbReference type="SUPFAM" id="SSF103473">
    <property type="entry name" value="MFS general substrate transporter"/>
    <property type="match status" value="1"/>
</dbReference>
<dbReference type="EMBL" id="CAEKKB010000002">
    <property type="protein sequence ID" value="CAB4299520.1"/>
    <property type="molecule type" value="Genomic_DNA"/>
</dbReference>
<dbReference type="Pfam" id="PF21052">
    <property type="entry name" value="EFR3_ARM"/>
    <property type="match status" value="1"/>
</dbReference>
<organism evidence="1 2">
    <name type="scientific">Prunus armeniaca</name>
    <name type="common">Apricot</name>
    <name type="synonym">Armeniaca vulgaris</name>
    <dbReference type="NCBI Taxonomy" id="36596"/>
    <lineage>
        <taxon>Eukaryota</taxon>
        <taxon>Viridiplantae</taxon>
        <taxon>Streptophyta</taxon>
        <taxon>Embryophyta</taxon>
        <taxon>Tracheophyta</taxon>
        <taxon>Spermatophyta</taxon>
        <taxon>Magnoliopsida</taxon>
        <taxon>eudicotyledons</taxon>
        <taxon>Gunneridae</taxon>
        <taxon>Pentapetalae</taxon>
        <taxon>rosids</taxon>
        <taxon>fabids</taxon>
        <taxon>Rosales</taxon>
        <taxon>Rosaceae</taxon>
        <taxon>Amygdaloideae</taxon>
        <taxon>Amygdaleae</taxon>
        <taxon>Prunus</taxon>
    </lineage>
</organism>
<dbReference type="OrthoDB" id="1419727at2759"/>
<sequence>MAPNHWLRLEVGSDPPVPCQAVYPLFAATGVAVAMSGRSSELVLVEGILDELLELLKSLLLRLGNLTNNIALSPPPFGFCGFADTDRISRSTALRLTAFSQTDAVSNMSIPQNHGRFAVSLKICGIVTATTPSVTYGPKYKKIKTKPNASFNELIHELLLSFAEAGANVLRLKGGGFLGPAFFLTQLSHINSPAMAVLCMACSQGTDAFSQSGLYSNHQDIAPRYSGVLLGLSNTAGVLSGVFGTASTGYILQHAGILKLIVSTIVQDGPPNERKIVKLCEYAAKNPFRIPKIAKYLEDRCYKELRLEHIKFINIVAEAYNKLLCLCKEQMAYFAVSLLNVVTELLDNPKQDPLRILGCQTLTTIFLYSGDSQANNEFPMLNQKYPFFLVVVEDRLQFGSTLFHLGTTLLSGHVYVSVMEKLRNQRI</sequence>
<accession>A0A6J5WCS9</accession>
<proteinExistence type="predicted"/>
<protein>
    <submittedName>
        <fullName evidence="1">Uncharacterized protein</fullName>
    </submittedName>
</protein>
<reference evidence="2" key="1">
    <citation type="journal article" date="2020" name="Genome Biol.">
        <title>Gamete binning: chromosome-level and haplotype-resolved genome assembly enabled by high-throughput single-cell sequencing of gamete genomes.</title>
        <authorList>
            <person name="Campoy J.A."/>
            <person name="Sun H."/>
            <person name="Goel M."/>
            <person name="Jiao W.-B."/>
            <person name="Folz-Donahue K."/>
            <person name="Wang N."/>
            <person name="Rubio M."/>
            <person name="Liu C."/>
            <person name="Kukat C."/>
            <person name="Ruiz D."/>
            <person name="Huettel B."/>
            <person name="Schneeberger K."/>
        </authorList>
    </citation>
    <scope>NUCLEOTIDE SEQUENCE [LARGE SCALE GENOMIC DNA]</scope>
    <source>
        <strain evidence="2">cv. Rojo Pasion</strain>
    </source>
</reference>
<dbReference type="PANTHER" id="PTHR46087">
    <property type="entry name" value="PUTATIVE, EXPRESSED-RELATED"/>
    <property type="match status" value="1"/>
</dbReference>
<keyword evidence="2" id="KW-1185">Reference proteome</keyword>
<evidence type="ECO:0000313" key="1">
    <source>
        <dbReference type="EMBL" id="CAB4299520.1"/>
    </source>
</evidence>
<evidence type="ECO:0000313" key="2">
    <source>
        <dbReference type="Proteomes" id="UP000507245"/>
    </source>
</evidence>
<name>A0A6J5WCS9_PRUAR</name>
<dbReference type="AlphaFoldDB" id="A0A6J5WCS9"/>
<dbReference type="InterPro" id="IPR036259">
    <property type="entry name" value="MFS_trans_sf"/>
</dbReference>
<dbReference type="PANTHER" id="PTHR46087:SF11">
    <property type="entry name" value="PROTEIN SEMI-ROLLED LEAF 2"/>
    <property type="match status" value="1"/>
</dbReference>
<gene>
    <name evidence="1" type="ORF">ORAREDHAP_LOCUS13913</name>
</gene>
<dbReference type="Proteomes" id="UP000507245">
    <property type="component" value="Unassembled WGS sequence"/>
</dbReference>